<sequence>KYRGHKWVGYLNGAFIEVWRADKRLPIKYQPLQIAPSCNRLSKTIGLKIRDFIEEDWEVANTPDRSIPFDRRLYVPILRKSPKPTAEPRYKDHIRP</sequence>
<name>A0ACC3TMB7_9ASCO</name>
<dbReference type="EMBL" id="MU970085">
    <property type="protein sequence ID" value="KAK9322016.1"/>
    <property type="molecule type" value="Genomic_DNA"/>
</dbReference>
<comment type="caution">
    <text evidence="1">The sequence shown here is derived from an EMBL/GenBank/DDBJ whole genome shotgun (WGS) entry which is preliminary data.</text>
</comment>
<dbReference type="Proteomes" id="UP001489719">
    <property type="component" value="Unassembled WGS sequence"/>
</dbReference>
<proteinExistence type="predicted"/>
<keyword evidence="2" id="KW-1185">Reference proteome</keyword>
<evidence type="ECO:0000313" key="2">
    <source>
        <dbReference type="Proteomes" id="UP001489719"/>
    </source>
</evidence>
<reference evidence="2" key="1">
    <citation type="journal article" date="2024" name="Front. Bioeng. Biotechnol.">
        <title>Genome-scale model development and genomic sequencing of the oleaginous clade Lipomyces.</title>
        <authorList>
            <person name="Czajka J.J."/>
            <person name="Han Y."/>
            <person name="Kim J."/>
            <person name="Mondo S.J."/>
            <person name="Hofstad B.A."/>
            <person name="Robles A."/>
            <person name="Haridas S."/>
            <person name="Riley R."/>
            <person name="LaButti K."/>
            <person name="Pangilinan J."/>
            <person name="Andreopoulos W."/>
            <person name="Lipzen A."/>
            <person name="Yan J."/>
            <person name="Wang M."/>
            <person name="Ng V."/>
            <person name="Grigoriev I.V."/>
            <person name="Spatafora J.W."/>
            <person name="Magnuson J.K."/>
            <person name="Baker S.E."/>
            <person name="Pomraning K.R."/>
        </authorList>
    </citation>
    <scope>NUCLEOTIDE SEQUENCE [LARGE SCALE GENOMIC DNA]</scope>
    <source>
        <strain evidence="2">CBS 10300</strain>
    </source>
</reference>
<evidence type="ECO:0000313" key="1">
    <source>
        <dbReference type="EMBL" id="KAK9322016.1"/>
    </source>
</evidence>
<gene>
    <name evidence="1" type="ORF">V1517DRAFT_261163</name>
</gene>
<accession>A0ACC3TMB7</accession>
<protein>
    <submittedName>
        <fullName evidence="1">Uncharacterized protein</fullName>
    </submittedName>
</protein>
<organism evidence="1 2">
    <name type="scientific">Lipomyces orientalis</name>
    <dbReference type="NCBI Taxonomy" id="1233043"/>
    <lineage>
        <taxon>Eukaryota</taxon>
        <taxon>Fungi</taxon>
        <taxon>Dikarya</taxon>
        <taxon>Ascomycota</taxon>
        <taxon>Saccharomycotina</taxon>
        <taxon>Lipomycetes</taxon>
        <taxon>Lipomycetales</taxon>
        <taxon>Lipomycetaceae</taxon>
        <taxon>Lipomyces</taxon>
    </lineage>
</organism>
<feature type="non-terminal residue" evidence="1">
    <location>
        <position position="1"/>
    </location>
</feature>